<gene>
    <name evidence="3" type="ORF">GH714_028474</name>
</gene>
<dbReference type="Pfam" id="PF08241">
    <property type="entry name" value="Methyltransf_11"/>
    <property type="match status" value="1"/>
</dbReference>
<reference evidence="3 4" key="1">
    <citation type="journal article" date="2020" name="Mol. Plant">
        <title>The Chromosome-Based Rubber Tree Genome Provides New Insights into Spurge Genome Evolution and Rubber Biosynthesis.</title>
        <authorList>
            <person name="Liu J."/>
            <person name="Shi C."/>
            <person name="Shi C.C."/>
            <person name="Li W."/>
            <person name="Zhang Q.J."/>
            <person name="Zhang Y."/>
            <person name="Li K."/>
            <person name="Lu H.F."/>
            <person name="Shi C."/>
            <person name="Zhu S.T."/>
            <person name="Xiao Z.Y."/>
            <person name="Nan H."/>
            <person name="Yue Y."/>
            <person name="Zhu X.G."/>
            <person name="Wu Y."/>
            <person name="Hong X.N."/>
            <person name="Fan G.Y."/>
            <person name="Tong Y."/>
            <person name="Zhang D."/>
            <person name="Mao C.L."/>
            <person name="Liu Y.L."/>
            <person name="Hao S.J."/>
            <person name="Liu W.Q."/>
            <person name="Lv M.Q."/>
            <person name="Zhang H.B."/>
            <person name="Liu Y."/>
            <person name="Hu-Tang G.R."/>
            <person name="Wang J.P."/>
            <person name="Wang J.H."/>
            <person name="Sun Y.H."/>
            <person name="Ni S.B."/>
            <person name="Chen W.B."/>
            <person name="Zhang X.C."/>
            <person name="Jiao Y.N."/>
            <person name="Eichler E.E."/>
            <person name="Li G.H."/>
            <person name="Liu X."/>
            <person name="Gao L.Z."/>
        </authorList>
    </citation>
    <scope>NUCLEOTIDE SEQUENCE [LARGE SCALE GENOMIC DNA]</scope>
    <source>
        <strain evidence="4">cv. GT1</strain>
        <tissue evidence="3">Leaf</tissue>
    </source>
</reference>
<name>A0A6A6LBS3_HEVBR</name>
<accession>A0A6A6LBS3</accession>
<evidence type="ECO:0000313" key="4">
    <source>
        <dbReference type="Proteomes" id="UP000467840"/>
    </source>
</evidence>
<evidence type="ECO:0000313" key="3">
    <source>
        <dbReference type="EMBL" id="KAF2298872.1"/>
    </source>
</evidence>
<evidence type="ECO:0000256" key="1">
    <source>
        <dbReference type="SAM" id="MobiDB-lite"/>
    </source>
</evidence>
<dbReference type="InterPro" id="IPR013216">
    <property type="entry name" value="Methyltransf_11"/>
</dbReference>
<dbReference type="EMBL" id="JAAGAX010000011">
    <property type="protein sequence ID" value="KAF2298872.1"/>
    <property type="molecule type" value="Genomic_DNA"/>
</dbReference>
<feature type="domain" description="Methyltransferase type 11" evidence="2">
    <location>
        <begin position="132"/>
        <end position="231"/>
    </location>
</feature>
<feature type="compositionally biased region" description="Low complexity" evidence="1">
    <location>
        <begin position="19"/>
        <end position="30"/>
    </location>
</feature>
<dbReference type="GO" id="GO:0008757">
    <property type="term" value="F:S-adenosylmethionine-dependent methyltransferase activity"/>
    <property type="evidence" value="ECO:0007669"/>
    <property type="project" value="InterPro"/>
</dbReference>
<protein>
    <recommendedName>
        <fullName evidence="2">Methyltransferase type 11 domain-containing protein</fullName>
    </recommendedName>
</protein>
<dbReference type="InterPro" id="IPR029063">
    <property type="entry name" value="SAM-dependent_MTases_sf"/>
</dbReference>
<dbReference type="Gene3D" id="3.40.50.150">
    <property type="entry name" value="Vaccinia Virus protein VP39"/>
    <property type="match status" value="1"/>
</dbReference>
<organism evidence="3 4">
    <name type="scientific">Hevea brasiliensis</name>
    <name type="common">Para rubber tree</name>
    <name type="synonym">Siphonia brasiliensis</name>
    <dbReference type="NCBI Taxonomy" id="3981"/>
    <lineage>
        <taxon>Eukaryota</taxon>
        <taxon>Viridiplantae</taxon>
        <taxon>Streptophyta</taxon>
        <taxon>Embryophyta</taxon>
        <taxon>Tracheophyta</taxon>
        <taxon>Spermatophyta</taxon>
        <taxon>Magnoliopsida</taxon>
        <taxon>eudicotyledons</taxon>
        <taxon>Gunneridae</taxon>
        <taxon>Pentapetalae</taxon>
        <taxon>rosids</taxon>
        <taxon>fabids</taxon>
        <taxon>Malpighiales</taxon>
        <taxon>Euphorbiaceae</taxon>
        <taxon>Crotonoideae</taxon>
        <taxon>Micrandreae</taxon>
        <taxon>Hevea</taxon>
    </lineage>
</organism>
<evidence type="ECO:0000259" key="2">
    <source>
        <dbReference type="Pfam" id="PF08241"/>
    </source>
</evidence>
<dbReference type="Proteomes" id="UP000467840">
    <property type="component" value="Chromosome 1"/>
</dbReference>
<dbReference type="PANTHER" id="PTHR45036:SF1">
    <property type="entry name" value="METHYLTRANSFERASE LIKE 7A"/>
    <property type="match status" value="1"/>
</dbReference>
<dbReference type="AlphaFoldDB" id="A0A6A6LBS3"/>
<keyword evidence="4" id="KW-1185">Reference proteome</keyword>
<proteinExistence type="predicted"/>
<feature type="region of interest" description="Disordered" evidence="1">
    <location>
        <begin position="19"/>
        <end position="46"/>
    </location>
</feature>
<dbReference type="SUPFAM" id="SSF53335">
    <property type="entry name" value="S-adenosyl-L-methionine-dependent methyltransferases"/>
    <property type="match status" value="1"/>
</dbReference>
<dbReference type="InterPro" id="IPR052356">
    <property type="entry name" value="Thiol_S-MT"/>
</dbReference>
<dbReference type="PANTHER" id="PTHR45036">
    <property type="entry name" value="METHYLTRANSFERASE LIKE 7B"/>
    <property type="match status" value="1"/>
</dbReference>
<sequence>MLLHSSLFPLNPNTLCTSSHKTSTSIITPSNHPGGLEKTSNHEPEPSRFCPCGRRHFLEATATGLLSVSVPPANASDYKTVLNRVHPPRPDWYEEFYASVLNSDATRSYEAEIAAYKSQLFTNLRGKAKRILEIGIGTGPNLKYYANDADVEVFGMDPNVKMERYAQEAAEAAGLLPTNFKFIQAVGEAIPLSDASVDAVIGTLVLCSVANVDQTLQEVKRVLTPGGLYLFVEHVAAKDGTLLRFLQNILDPLQQTVADGCHLTRETGKKINEAGFSAVESSTAFLSNATFVNPQVYGIASKSIRSGLCFCFFLGDVLRGNV</sequence>
<comment type="caution">
    <text evidence="3">The sequence shown here is derived from an EMBL/GenBank/DDBJ whole genome shotgun (WGS) entry which is preliminary data.</text>
</comment>
<dbReference type="CDD" id="cd02440">
    <property type="entry name" value="AdoMet_MTases"/>
    <property type="match status" value="1"/>
</dbReference>